<feature type="domain" description="LTD" evidence="8">
    <location>
        <begin position="39"/>
        <end position="181"/>
    </location>
</feature>
<dbReference type="EMBL" id="CACRTV010000051">
    <property type="protein sequence ID" value="VYU37469.1"/>
    <property type="molecule type" value="Genomic_DNA"/>
</dbReference>
<evidence type="ECO:0000256" key="1">
    <source>
        <dbReference type="ARBA" id="ARBA00022512"/>
    </source>
</evidence>
<dbReference type="Pfam" id="PF16403">
    <property type="entry name" value="Bact_surface_Ig-like"/>
    <property type="match status" value="1"/>
</dbReference>
<dbReference type="InterPro" id="IPR029052">
    <property type="entry name" value="Metallo-depent_PP-like"/>
</dbReference>
<evidence type="ECO:0000256" key="5">
    <source>
        <dbReference type="SAM" id="MobiDB-lite"/>
    </source>
</evidence>
<dbReference type="InterPro" id="IPR013783">
    <property type="entry name" value="Ig-like_fold"/>
</dbReference>
<feature type="chain" id="PRO_5026969223" evidence="7">
    <location>
        <begin position="30"/>
        <end position="1358"/>
    </location>
</feature>
<keyword evidence="4" id="KW-0572">Peptidoglycan-anchor</keyword>
<dbReference type="InterPro" id="IPR032179">
    <property type="entry name" value="Cry22Aa_Ig-like"/>
</dbReference>
<feature type="region of interest" description="Disordered" evidence="5">
    <location>
        <begin position="1277"/>
        <end position="1322"/>
    </location>
</feature>
<feature type="transmembrane region" description="Helical" evidence="6">
    <location>
        <begin position="1328"/>
        <end position="1346"/>
    </location>
</feature>
<gene>
    <name evidence="9" type="ORF">CPLFYP93_02131</name>
</gene>
<dbReference type="SUPFAM" id="SSF56300">
    <property type="entry name" value="Metallo-dependent phosphatases"/>
    <property type="match status" value="1"/>
</dbReference>
<dbReference type="PROSITE" id="PS51841">
    <property type="entry name" value="LTD"/>
    <property type="match status" value="1"/>
</dbReference>
<dbReference type="Gene3D" id="2.60.40.10">
    <property type="entry name" value="Immunoglobulins"/>
    <property type="match status" value="1"/>
</dbReference>
<proteinExistence type="predicted"/>
<feature type="signal peptide" evidence="7">
    <location>
        <begin position="1"/>
        <end position="29"/>
    </location>
</feature>
<evidence type="ECO:0000256" key="4">
    <source>
        <dbReference type="ARBA" id="ARBA00023088"/>
    </source>
</evidence>
<keyword evidence="1" id="KW-0134">Cell wall</keyword>
<dbReference type="NCBIfam" id="TIGR01167">
    <property type="entry name" value="LPXTG_anchor"/>
    <property type="match status" value="1"/>
</dbReference>
<dbReference type="PANTHER" id="PTHR43143">
    <property type="entry name" value="METALLOPHOSPHOESTERASE, CALCINEURIN SUPERFAMILY"/>
    <property type="match status" value="1"/>
</dbReference>
<keyword evidence="6" id="KW-0472">Membrane</keyword>
<keyword evidence="3 7" id="KW-0732">Signal</keyword>
<dbReference type="Gene3D" id="3.60.21.10">
    <property type="match status" value="1"/>
</dbReference>
<reference evidence="9" key="1">
    <citation type="submission" date="2019-11" db="EMBL/GenBank/DDBJ databases">
        <authorList>
            <person name="Feng L."/>
        </authorList>
    </citation>
    <scope>NUCLEOTIDE SEQUENCE</scope>
    <source>
        <strain evidence="9">CParaputrificumLFYP93</strain>
    </source>
</reference>
<dbReference type="InterPro" id="IPR036415">
    <property type="entry name" value="Lamin_tail_dom_sf"/>
</dbReference>
<sequence>MIRRKLYRSKIFSLVLATLLCLNPIKAIALDFQESLIENTNDKLIRLSEVKDKELLITEILPDSSNVNGSDAYEFIEIYNNSNRELNLKDYKLYYNYPDKGDGSDVLWIDINNDVKIQSGEAIVFWIKNEKNNHLTVDDFNKKFDTKLELNTNIFELYNGGMANSGARALRLTTSIYEQVDLVSYNMDGVKDTSADKSIKYKYDDASNKSIMISNNCKPDPGIVNDEDKPTKVLVNKPENLPVVENMTSDTFTDDEGLIFKVNATSEETNIKTVKLSYKSNKMNEYETYNLLKGENNIFTKEISKYDLIGKAYYDYYFEVSDGFEVVKTDVKRITNLELDDSNIRFNINENEFLNGVKNVITTGEELLIDGENKTLDSVSSIENNAKIVFDIKETDVFFKNAVAIGDTVLGIFNEGTYDNWDTVAFDVDPTYFKKGETIQIDIHAGNKANALEHNEENNDDFVTKNIRLVLPDGTILRPKGYENPEEVIQMGDSDGKVEVLNAVFSPSNDSFNALRYELNTIELEDGEHSLSGVINELNEREDVKFLVDNTAPEIFTNIENEKVYKGTNTITVDAKDDISGMNDVTAKLDGRNIELPYEFRSLELSPGYHTLIINARDNCNNESIKEVKFIIPEESAEIGLEIKPGNGEMLDSDPIFSIHVKDSTDDIMTVDFKKGERYVLGDSNISKAEGISQTSGTSDLAFTEGSANGFPYEAFDIELSDDVNENATIKVEWTGVSNNLKTKMYVYNYFTGAFDIVSTEDEIIENKIKLTGTVSLQNHLRDNKVRIMVQNGEGHTPNQYEAGTSANATENTSITTSNENDLDRNQYDFTFAIESDTQYYNEDTPDNDNIIGKYEHQLNIHDWLIANRPRMNIQYLFHNGDIIDDSGMISQWENADAAYKKLDDANFPYGILAGNHDVDHLTNDYTNYSTYFGESRFNNNPWYGESYKDNKAHYDLITVGGIDFIMMYVGWSIGDEEIEWMNKVLQQYPERKAILNFHEYLLASGGLGEEPQRIFDEVVANNPNVCMVLSGHYHNAQTVVIEFDDNNDGVNDRKVYQMLFDYQGLPEGGMGYIRLMHFDLDNQKIIFRTYSPSLDDYNAKDTVAGGDTILGEETFEINFAELGIEPKQKVIETTNLDINVYTDKVIGTVSGVTNDSDISYTLENAENGVYGWYAEVKDDFGGLSRTNVNYFTVDKDIVKPTITLPEENEFPVEYEFNPMDGVVATDDRDGDITSKVVVEGTVDTSKEGNYTIVYRVSDNAGNLTEVFRVVTIKRIEKPNNGGNNGSHGNSSDNNSSNTGNSNDNVNNENNSPKNSNNKLPQTGDNDLIHLVVSGLSAIVLGLYILKKKTTNCKMKLN</sequence>
<dbReference type="InterPro" id="IPR001322">
    <property type="entry name" value="Lamin_tail_dom"/>
</dbReference>
<dbReference type="Pfam" id="PF00932">
    <property type="entry name" value="LTD"/>
    <property type="match status" value="1"/>
</dbReference>
<feature type="compositionally biased region" description="Low complexity" evidence="5">
    <location>
        <begin position="1287"/>
        <end position="1318"/>
    </location>
</feature>
<evidence type="ECO:0000256" key="6">
    <source>
        <dbReference type="SAM" id="Phobius"/>
    </source>
</evidence>
<keyword evidence="2" id="KW-0964">Secreted</keyword>
<organism evidence="9">
    <name type="scientific">Clostridium paraputrificum</name>
    <dbReference type="NCBI Taxonomy" id="29363"/>
    <lineage>
        <taxon>Bacteria</taxon>
        <taxon>Bacillati</taxon>
        <taxon>Bacillota</taxon>
        <taxon>Clostridia</taxon>
        <taxon>Eubacteriales</taxon>
        <taxon>Clostridiaceae</taxon>
        <taxon>Clostridium</taxon>
    </lineage>
</organism>
<dbReference type="RefSeq" id="WP_156561431.1">
    <property type="nucleotide sequence ID" value="NZ_CACRTV010000051.1"/>
</dbReference>
<evidence type="ECO:0000256" key="2">
    <source>
        <dbReference type="ARBA" id="ARBA00022525"/>
    </source>
</evidence>
<dbReference type="Pfam" id="PF00746">
    <property type="entry name" value="Gram_pos_anchor"/>
    <property type="match status" value="1"/>
</dbReference>
<evidence type="ECO:0000259" key="8">
    <source>
        <dbReference type="PROSITE" id="PS51841"/>
    </source>
</evidence>
<keyword evidence="6" id="KW-0812">Transmembrane</keyword>
<evidence type="ECO:0000256" key="7">
    <source>
        <dbReference type="SAM" id="SignalP"/>
    </source>
</evidence>
<keyword evidence="6" id="KW-1133">Transmembrane helix</keyword>
<evidence type="ECO:0000256" key="3">
    <source>
        <dbReference type="ARBA" id="ARBA00022729"/>
    </source>
</evidence>
<dbReference type="SUPFAM" id="SSF74853">
    <property type="entry name" value="Lamin A/C globular tail domain"/>
    <property type="match status" value="1"/>
</dbReference>
<dbReference type="InterPro" id="IPR019931">
    <property type="entry name" value="LPXTG_anchor"/>
</dbReference>
<accession>A0A6N3ED19</accession>
<evidence type="ECO:0000313" key="9">
    <source>
        <dbReference type="EMBL" id="VYU37469.1"/>
    </source>
</evidence>
<name>A0A6N3ED19_9CLOT</name>
<dbReference type="InterPro" id="IPR051918">
    <property type="entry name" value="STPP_CPPED1"/>
</dbReference>
<protein>
    <submittedName>
        <fullName evidence="9">Calcineurin-like phosphoesterase</fullName>
    </submittedName>
</protein>
<dbReference type="PANTHER" id="PTHR43143:SF5">
    <property type="entry name" value="SECRETED PROTEIN"/>
    <property type="match status" value="1"/>
</dbReference>